<dbReference type="PANTHER" id="PTHR36427">
    <property type="entry name" value="54S RIBOSOMAL PROTEIN L1, MITOCHONDRIAL"/>
    <property type="match status" value="1"/>
</dbReference>
<feature type="compositionally biased region" description="Acidic residues" evidence="4">
    <location>
        <begin position="298"/>
        <end position="307"/>
    </location>
</feature>
<protein>
    <submittedName>
        <fullName evidence="5">Uncharacterized protein</fullName>
    </submittedName>
</protein>
<evidence type="ECO:0000256" key="4">
    <source>
        <dbReference type="SAM" id="MobiDB-lite"/>
    </source>
</evidence>
<evidence type="ECO:0000256" key="3">
    <source>
        <dbReference type="ARBA" id="ARBA00023274"/>
    </source>
</evidence>
<evidence type="ECO:0000256" key="1">
    <source>
        <dbReference type="ARBA" id="ARBA00010531"/>
    </source>
</evidence>
<keyword evidence="2" id="KW-0689">Ribosomal protein</keyword>
<dbReference type="PANTHER" id="PTHR36427:SF3">
    <property type="entry name" value="LARGE RIBOSOMAL SUBUNIT PROTEIN UL1M"/>
    <property type="match status" value="1"/>
</dbReference>
<comment type="similarity">
    <text evidence="1">Belongs to the universal ribosomal protein uL1 family.</text>
</comment>
<evidence type="ECO:0000313" key="6">
    <source>
        <dbReference type="Proteomes" id="UP001162164"/>
    </source>
</evidence>
<dbReference type="InterPro" id="IPR016095">
    <property type="entry name" value="Ribosomal_uL1_3-a/b-sand"/>
</dbReference>
<dbReference type="SUPFAM" id="SSF56808">
    <property type="entry name" value="Ribosomal protein L1"/>
    <property type="match status" value="1"/>
</dbReference>
<feature type="region of interest" description="Disordered" evidence="4">
    <location>
        <begin position="292"/>
        <end position="316"/>
    </location>
</feature>
<accession>A0ABQ9K1Q4</accession>
<reference evidence="5" key="1">
    <citation type="journal article" date="2023" name="Insect Mol. Biol.">
        <title>Genome sequencing provides insights into the evolution of gene families encoding plant cell wall-degrading enzymes in longhorned beetles.</title>
        <authorList>
            <person name="Shin N.R."/>
            <person name="Okamura Y."/>
            <person name="Kirsch R."/>
            <person name="Pauchet Y."/>
        </authorList>
    </citation>
    <scope>NUCLEOTIDE SEQUENCE</scope>
    <source>
        <strain evidence="5">MMC_N1</strain>
    </source>
</reference>
<dbReference type="Gene3D" id="3.30.190.20">
    <property type="match status" value="1"/>
</dbReference>
<evidence type="ECO:0000256" key="2">
    <source>
        <dbReference type="ARBA" id="ARBA00022980"/>
    </source>
</evidence>
<dbReference type="Proteomes" id="UP001162164">
    <property type="component" value="Unassembled WGS sequence"/>
</dbReference>
<keyword evidence="3" id="KW-0687">Ribonucleoprotein</keyword>
<gene>
    <name evidence="5" type="ORF">NQ317_006866</name>
</gene>
<proteinExistence type="inferred from homology"/>
<name>A0ABQ9K1Q4_9CUCU</name>
<evidence type="ECO:0000313" key="5">
    <source>
        <dbReference type="EMBL" id="KAJ8984011.1"/>
    </source>
</evidence>
<comment type="caution">
    <text evidence="5">The sequence shown here is derived from an EMBL/GenBank/DDBJ whole genome shotgun (WGS) entry which is preliminary data.</text>
</comment>
<dbReference type="InterPro" id="IPR023674">
    <property type="entry name" value="Ribosomal_uL1-like"/>
</dbReference>
<dbReference type="Gene3D" id="3.40.50.790">
    <property type="match status" value="1"/>
</dbReference>
<keyword evidence="6" id="KW-1185">Reference proteome</keyword>
<dbReference type="EMBL" id="JAPWTJ010000052">
    <property type="protein sequence ID" value="KAJ8984011.1"/>
    <property type="molecule type" value="Genomic_DNA"/>
</dbReference>
<organism evidence="5 6">
    <name type="scientific">Molorchus minor</name>
    <dbReference type="NCBI Taxonomy" id="1323400"/>
    <lineage>
        <taxon>Eukaryota</taxon>
        <taxon>Metazoa</taxon>
        <taxon>Ecdysozoa</taxon>
        <taxon>Arthropoda</taxon>
        <taxon>Hexapoda</taxon>
        <taxon>Insecta</taxon>
        <taxon>Pterygota</taxon>
        <taxon>Neoptera</taxon>
        <taxon>Endopterygota</taxon>
        <taxon>Coleoptera</taxon>
        <taxon>Polyphaga</taxon>
        <taxon>Cucujiformia</taxon>
        <taxon>Chrysomeloidea</taxon>
        <taxon>Cerambycidae</taxon>
        <taxon>Lamiinae</taxon>
        <taxon>Monochamini</taxon>
        <taxon>Molorchus</taxon>
    </lineage>
</organism>
<sequence>MLKIIYYGMESIFFPKHNLNKLVEDSSKILQVRHYAARKGIMRKKKKAKVKVEVEKVGFIPHNQRDKDKLRQNLESKIIEDTWKKETPNDNVFVAKYFKWIVYPFEEAVKCHRETHHPEMYNQPNANVHLRYPINSTTVKRELLSPSANHLDAQKEANDAGAQLSGGVELIKQIQNGQVSLQDFQFIVAHPDILPGVGCFEGAYEEAGFQIPNWEHSMVIWERVVKRFLNGISYTAVRDEYEKEFGLVDTVIGTLNMDAKHLEENFAALMSPLWSPPSCEKLKIDHNIHLKSDKEANTDQDEEDEEGERVALVQMG</sequence>